<sequence length="232" mass="26795">MLDILISHIEQWSTFISAVAAVLTAVATFFLWRVTKLLARETTRMVEASSQPNIVVTLEPNAWSVFYFDINVANTGNAPAYNIEVNFDPPLTNAEHREARQHSIPFRKISILKNGQVLSSNLCDYNQIKGKTYTITISWSKKANSSERDFNQYEYDMTLFEGVTYLGARNPLTQIADQIKKIRDDWRPITQGSKKIKTDNYSSSDREKERIAYDEWCKNALEEREKRKVRQS</sequence>
<dbReference type="Proteomes" id="UP000254141">
    <property type="component" value="Unassembled WGS sequence"/>
</dbReference>
<keyword evidence="1" id="KW-0812">Transmembrane</keyword>
<evidence type="ECO:0000313" key="2">
    <source>
        <dbReference type="EMBL" id="STT95682.1"/>
    </source>
</evidence>
<evidence type="ECO:0000313" key="5">
    <source>
        <dbReference type="Proteomes" id="UP000254141"/>
    </source>
</evidence>
<feature type="transmembrane region" description="Helical" evidence="1">
    <location>
        <begin position="12"/>
        <end position="32"/>
    </location>
</feature>
<gene>
    <name evidence="3" type="ORF">NCTC5051_04424</name>
    <name evidence="2" type="ORF">NCTC5052_04192</name>
</gene>
<name>A0A377Y580_KLEPN</name>
<evidence type="ECO:0008006" key="6">
    <source>
        <dbReference type="Google" id="ProtNLM"/>
    </source>
</evidence>
<dbReference type="Proteomes" id="UP000254103">
    <property type="component" value="Unassembled WGS sequence"/>
</dbReference>
<evidence type="ECO:0000313" key="3">
    <source>
        <dbReference type="EMBL" id="STU53370.1"/>
    </source>
</evidence>
<dbReference type="EMBL" id="UGLJ01000002">
    <property type="protein sequence ID" value="STT95682.1"/>
    <property type="molecule type" value="Genomic_DNA"/>
</dbReference>
<keyword evidence="1" id="KW-0472">Membrane</keyword>
<evidence type="ECO:0000313" key="4">
    <source>
        <dbReference type="Proteomes" id="UP000254103"/>
    </source>
</evidence>
<dbReference type="AlphaFoldDB" id="A0A377Y580"/>
<keyword evidence="1" id="KW-1133">Transmembrane helix</keyword>
<proteinExistence type="predicted"/>
<reference evidence="4 5" key="1">
    <citation type="submission" date="2018-06" db="EMBL/GenBank/DDBJ databases">
        <authorList>
            <consortium name="Pathogen Informatics"/>
            <person name="Doyle S."/>
        </authorList>
    </citation>
    <scope>NUCLEOTIDE SEQUENCE [LARGE SCALE GENOMIC DNA]</scope>
    <source>
        <strain evidence="3 5">NCTC5051</strain>
        <strain evidence="2 4">NCTC5052</strain>
    </source>
</reference>
<evidence type="ECO:0000256" key="1">
    <source>
        <dbReference type="SAM" id="Phobius"/>
    </source>
</evidence>
<protein>
    <recommendedName>
        <fullName evidence="6">Lysogenic conversion protein from Bacteriophage P2-EC53</fullName>
    </recommendedName>
</protein>
<accession>A0A377Y580</accession>
<organism evidence="2 4">
    <name type="scientific">Klebsiella pneumoniae</name>
    <dbReference type="NCBI Taxonomy" id="573"/>
    <lineage>
        <taxon>Bacteria</taxon>
        <taxon>Pseudomonadati</taxon>
        <taxon>Pseudomonadota</taxon>
        <taxon>Gammaproteobacteria</taxon>
        <taxon>Enterobacterales</taxon>
        <taxon>Enterobacteriaceae</taxon>
        <taxon>Klebsiella/Raoultella group</taxon>
        <taxon>Klebsiella</taxon>
        <taxon>Klebsiella pneumoniae complex</taxon>
    </lineage>
</organism>
<dbReference type="EMBL" id="UGLU01000001">
    <property type="protein sequence ID" value="STU53370.1"/>
    <property type="molecule type" value="Genomic_DNA"/>
</dbReference>